<sequence length="853" mass="92775">MDTEAVLINVAEMIDLAIGTPELGVVDFCMLQTVLHCLAQQMRILDKNVELRGAAAGLPVGRQLETGETIKINEFIVQPDGATQPSENPETMLVVDRIQKDTGVPKILKRQKKPPKAEPSAAKVAKSKSVVTAKSKAAVPEGELPEGELPEGAEGAEGDEEAKEGVEGGEVVGVGSAASGQRIGALTSSEKLCLVTLSKFNVLETVVQDLKNRVYGSIPKNEEIIEEVRSQTNLKAITEMWTSLNVSSRLEATEQGVAKLSSLVQDLVGQTSQLNMTPQNATKSSTRPSTFGAKSTISTAQPKSVALLAGEESVPSTLTAAGGAAQSMQVPAGITDPSGVLPYSNSVPEAGMDYTTKAEFKDLENYVETLRGIQDHLSDTFYGAMKVLNVKVDPPSQSDERRGGARRAKDSPIGAGGVPSTTGASEMDAASMEKLRILTNRLKDLEDQMQQCVNILHGPHGNLQDQLNALHDHVDHYTKQVASMSAATGSITPELLKDLQGLMGLYETVQNMQTQLNQVYETSTHLASEKEERLHNFNALLEQMELLKAIKLDREDMVEALADKADLRMLARKVSHDQFEMACDDLSSGLEHALDKLNVQESLWQQALDDIQREIEAKLDKVELSPVRDFFNSKLKQLQENLKQIISMRRETEAAGTKKKLLNDVNCISCDAKAFMSMEPGEAMPPKPLKPSMSMKPYLTYELDTIRKTQATSLSNRNMHDWEKIDKQMTATKQPQKVRSDTDKHLCNRYCGGSHTTTTPAQRVARLGHFIKQWGPEVLPLSGKFATGDDGRLYKVCDEEGAKVGPGGAVDAMPPAKAPSPPPSVKKADSKSAVAKTSPFNDCRCLDERLPKN</sequence>
<reference evidence="4 5" key="1">
    <citation type="submission" date="2020-04" db="EMBL/GenBank/DDBJ databases">
        <authorList>
            <person name="Wallbank WR R."/>
            <person name="Pardo Diaz C."/>
            <person name="Kozak K."/>
            <person name="Martin S."/>
            <person name="Jiggins C."/>
            <person name="Moest M."/>
            <person name="Warren A I."/>
            <person name="Byers J.R.P. K."/>
            <person name="Montejo-Kovacevich G."/>
            <person name="Yen C E."/>
        </authorList>
    </citation>
    <scope>NUCLEOTIDE SEQUENCE [LARGE SCALE GENOMIC DNA]</scope>
</reference>
<feature type="compositionally biased region" description="Acidic residues" evidence="2">
    <location>
        <begin position="143"/>
        <end position="160"/>
    </location>
</feature>
<dbReference type="PANTHER" id="PTHR47080:SF1">
    <property type="entry name" value="CHROMOSOME 16 OPEN READING FRAME 96"/>
    <property type="match status" value="1"/>
</dbReference>
<feature type="region of interest" description="Disordered" evidence="2">
    <location>
        <begin position="392"/>
        <end position="427"/>
    </location>
</feature>
<feature type="compositionally biased region" description="Basic and acidic residues" evidence="2">
    <location>
        <begin position="398"/>
        <end position="410"/>
    </location>
</feature>
<comment type="caution">
    <text evidence="4">The sequence shown here is derived from an EMBL/GenBank/DDBJ whole genome shotgun (WGS) entry which is preliminary data.</text>
</comment>
<evidence type="ECO:0000313" key="4">
    <source>
        <dbReference type="EMBL" id="CAB3237505.1"/>
    </source>
</evidence>
<dbReference type="Proteomes" id="UP000494256">
    <property type="component" value="Unassembled WGS sequence"/>
</dbReference>
<evidence type="ECO:0000313" key="5">
    <source>
        <dbReference type="Proteomes" id="UP000494256"/>
    </source>
</evidence>
<organism evidence="4 5">
    <name type="scientific">Arctia plantaginis</name>
    <name type="common">Wood tiger moth</name>
    <name type="synonym">Phalaena plantaginis</name>
    <dbReference type="NCBI Taxonomy" id="874455"/>
    <lineage>
        <taxon>Eukaryota</taxon>
        <taxon>Metazoa</taxon>
        <taxon>Ecdysozoa</taxon>
        <taxon>Arthropoda</taxon>
        <taxon>Hexapoda</taxon>
        <taxon>Insecta</taxon>
        <taxon>Pterygota</taxon>
        <taxon>Neoptera</taxon>
        <taxon>Endopterygota</taxon>
        <taxon>Lepidoptera</taxon>
        <taxon>Glossata</taxon>
        <taxon>Ditrysia</taxon>
        <taxon>Noctuoidea</taxon>
        <taxon>Erebidae</taxon>
        <taxon>Arctiinae</taxon>
        <taxon>Arctia</taxon>
    </lineage>
</organism>
<feature type="coiled-coil region" evidence="1">
    <location>
        <begin position="594"/>
        <end position="655"/>
    </location>
</feature>
<dbReference type="AlphaFoldDB" id="A0A8S0ZV99"/>
<protein>
    <recommendedName>
        <fullName evidence="3">DUF4795 domain-containing protein</fullName>
    </recommendedName>
</protein>
<evidence type="ECO:0000259" key="3">
    <source>
        <dbReference type="Pfam" id="PF16043"/>
    </source>
</evidence>
<name>A0A8S0ZV99_ARCPL</name>
<evidence type="ECO:0000256" key="1">
    <source>
        <dbReference type="SAM" id="Coils"/>
    </source>
</evidence>
<keyword evidence="1" id="KW-0175">Coiled coil</keyword>
<proteinExistence type="predicted"/>
<dbReference type="EMBL" id="CADEBD010000303">
    <property type="protein sequence ID" value="CAB3237505.1"/>
    <property type="molecule type" value="Genomic_DNA"/>
</dbReference>
<accession>A0A8S0ZV99</accession>
<dbReference type="PANTHER" id="PTHR47080">
    <property type="entry name" value="CHROMOSOME 16 OPEN READING FRAME 96"/>
    <property type="match status" value="1"/>
</dbReference>
<feature type="region of interest" description="Disordered" evidence="2">
    <location>
        <begin position="276"/>
        <end position="296"/>
    </location>
</feature>
<feature type="coiled-coil region" evidence="1">
    <location>
        <begin position="428"/>
        <end position="455"/>
    </location>
</feature>
<feature type="domain" description="DUF4795" evidence="3">
    <location>
        <begin position="500"/>
        <end position="698"/>
    </location>
</feature>
<feature type="compositionally biased region" description="Low complexity" evidence="2">
    <location>
        <begin position="133"/>
        <end position="142"/>
    </location>
</feature>
<feature type="region of interest" description="Disordered" evidence="2">
    <location>
        <begin position="805"/>
        <end position="838"/>
    </location>
</feature>
<gene>
    <name evidence="4" type="ORF">APLA_LOCUS7907</name>
</gene>
<dbReference type="Pfam" id="PF16043">
    <property type="entry name" value="DUF4795"/>
    <property type="match status" value="1"/>
</dbReference>
<evidence type="ECO:0000256" key="2">
    <source>
        <dbReference type="SAM" id="MobiDB-lite"/>
    </source>
</evidence>
<feature type="region of interest" description="Disordered" evidence="2">
    <location>
        <begin position="107"/>
        <end position="126"/>
    </location>
</feature>
<dbReference type="InterPro" id="IPR032013">
    <property type="entry name" value="DUF4795"/>
</dbReference>
<feature type="region of interest" description="Disordered" evidence="2">
    <location>
        <begin position="133"/>
        <end position="160"/>
    </location>
</feature>